<evidence type="ECO:0000256" key="2">
    <source>
        <dbReference type="SAM" id="SignalP"/>
    </source>
</evidence>
<reference evidence="3 4" key="1">
    <citation type="submission" date="2022-06" db="EMBL/GenBank/DDBJ databases">
        <title>Runella sp. S5 genome sequencing.</title>
        <authorList>
            <person name="Park S."/>
        </authorList>
    </citation>
    <scope>NUCLEOTIDE SEQUENCE [LARGE SCALE GENOMIC DNA]</scope>
    <source>
        <strain evidence="3 4">S5</strain>
    </source>
</reference>
<keyword evidence="1" id="KW-0472">Membrane</keyword>
<sequence length="59" mass="6515">MKKLTLFLFLMVASSVAFADLVEVPTSSPAPVSDVLLLVGVLSIAVLLFVRYRRARQKH</sequence>
<evidence type="ECO:0000256" key="1">
    <source>
        <dbReference type="SAM" id="Phobius"/>
    </source>
</evidence>
<name>A0ABT1FRA3_9BACT</name>
<organism evidence="3 4">
    <name type="scientific">Runella salmonicolor</name>
    <dbReference type="NCBI Taxonomy" id="2950278"/>
    <lineage>
        <taxon>Bacteria</taxon>
        <taxon>Pseudomonadati</taxon>
        <taxon>Bacteroidota</taxon>
        <taxon>Cytophagia</taxon>
        <taxon>Cytophagales</taxon>
        <taxon>Spirosomataceae</taxon>
        <taxon>Runella</taxon>
    </lineage>
</organism>
<dbReference type="Proteomes" id="UP001204772">
    <property type="component" value="Unassembled WGS sequence"/>
</dbReference>
<evidence type="ECO:0000313" key="3">
    <source>
        <dbReference type="EMBL" id="MCP1384306.1"/>
    </source>
</evidence>
<keyword evidence="2" id="KW-0732">Signal</keyword>
<comment type="caution">
    <text evidence="3">The sequence shown here is derived from an EMBL/GenBank/DDBJ whole genome shotgun (WGS) entry which is preliminary data.</text>
</comment>
<proteinExistence type="predicted"/>
<dbReference type="EMBL" id="JAMZEL010000007">
    <property type="protein sequence ID" value="MCP1384306.1"/>
    <property type="molecule type" value="Genomic_DNA"/>
</dbReference>
<evidence type="ECO:0000313" key="4">
    <source>
        <dbReference type="Proteomes" id="UP001204772"/>
    </source>
</evidence>
<keyword evidence="1" id="KW-0812">Transmembrane</keyword>
<gene>
    <name evidence="3" type="ORF">NCI00_17820</name>
</gene>
<evidence type="ECO:0008006" key="5">
    <source>
        <dbReference type="Google" id="ProtNLM"/>
    </source>
</evidence>
<feature type="chain" id="PRO_5047489944" description="Signal peptidase" evidence="2">
    <location>
        <begin position="20"/>
        <end position="59"/>
    </location>
</feature>
<dbReference type="RefSeq" id="WP_253529730.1">
    <property type="nucleotide sequence ID" value="NZ_JAMZEL010000007.1"/>
</dbReference>
<protein>
    <recommendedName>
        <fullName evidence="5">Signal peptidase</fullName>
    </recommendedName>
</protein>
<feature type="signal peptide" evidence="2">
    <location>
        <begin position="1"/>
        <end position="19"/>
    </location>
</feature>
<keyword evidence="1" id="KW-1133">Transmembrane helix</keyword>
<accession>A0ABT1FRA3</accession>
<keyword evidence="4" id="KW-1185">Reference proteome</keyword>
<feature type="transmembrane region" description="Helical" evidence="1">
    <location>
        <begin position="35"/>
        <end position="52"/>
    </location>
</feature>